<dbReference type="RefSeq" id="XP_010761268.1">
    <property type="nucleotide sequence ID" value="XM_010762966.1"/>
</dbReference>
<dbReference type="Proteomes" id="UP000001628">
    <property type="component" value="Unassembled WGS sequence"/>
</dbReference>
<dbReference type="KEGG" id="pbn:PADG_05938"/>
<organism evidence="1 2">
    <name type="scientific">Paracoccidioides brasiliensis (strain Pb18)</name>
    <dbReference type="NCBI Taxonomy" id="502780"/>
    <lineage>
        <taxon>Eukaryota</taxon>
        <taxon>Fungi</taxon>
        <taxon>Dikarya</taxon>
        <taxon>Ascomycota</taxon>
        <taxon>Pezizomycotina</taxon>
        <taxon>Eurotiomycetes</taxon>
        <taxon>Eurotiomycetidae</taxon>
        <taxon>Onygenales</taxon>
        <taxon>Ajellomycetaceae</taxon>
        <taxon>Paracoccidioides</taxon>
    </lineage>
</organism>
<dbReference type="EMBL" id="KN275963">
    <property type="protein sequence ID" value="EEH49859.2"/>
    <property type="molecule type" value="Genomic_DNA"/>
</dbReference>
<dbReference type="HOGENOM" id="CLU_2292536_0_0_1"/>
<name>C1GFA2_PARBD</name>
<reference evidence="1 2" key="1">
    <citation type="journal article" date="2011" name="PLoS Genet.">
        <title>Comparative genomic analysis of human fungal pathogens causing paracoccidioidomycosis.</title>
        <authorList>
            <person name="Desjardins C.A."/>
            <person name="Champion M.D."/>
            <person name="Holder J.W."/>
            <person name="Muszewska A."/>
            <person name="Goldberg J."/>
            <person name="Bailao A.M."/>
            <person name="Brigido M.M."/>
            <person name="Ferreira M.E."/>
            <person name="Garcia A.M."/>
            <person name="Grynberg M."/>
            <person name="Gujja S."/>
            <person name="Heiman D.I."/>
            <person name="Henn M.R."/>
            <person name="Kodira C.D."/>
            <person name="Leon-Narvaez H."/>
            <person name="Longo L.V."/>
            <person name="Ma L.J."/>
            <person name="Malavazi I."/>
            <person name="Matsuo A.L."/>
            <person name="Morais F.V."/>
            <person name="Pereira M."/>
            <person name="Rodriguez-Brito S."/>
            <person name="Sakthikumar S."/>
            <person name="Salem-Izacc S.M."/>
            <person name="Sykes S.M."/>
            <person name="Teixeira M.M."/>
            <person name="Vallejo M.C."/>
            <person name="Walter M.E."/>
            <person name="Yandava C."/>
            <person name="Young S."/>
            <person name="Zeng Q."/>
            <person name="Zucker J."/>
            <person name="Felipe M.S."/>
            <person name="Goldman G.H."/>
            <person name="Haas B.J."/>
            <person name="McEwen J.G."/>
            <person name="Nino-Vega G."/>
            <person name="Puccia R."/>
            <person name="San-Blas G."/>
            <person name="Soares C.M."/>
            <person name="Birren B.W."/>
            <person name="Cuomo C.A."/>
        </authorList>
    </citation>
    <scope>NUCLEOTIDE SEQUENCE [LARGE SCALE GENOMIC DNA]</scope>
    <source>
        <strain evidence="1 2">Pb18</strain>
    </source>
</reference>
<sequence>MDADPQGPVTSNHTKTAVTGKAHYELLLYCAGSQPEPPESGERSQFQQFLINYCLGVPGNSWTAADKLLENAQPQEQSSEATARQAYAAYGVGTDKAGNRI</sequence>
<evidence type="ECO:0000313" key="2">
    <source>
        <dbReference type="Proteomes" id="UP000001628"/>
    </source>
</evidence>
<evidence type="ECO:0000313" key="1">
    <source>
        <dbReference type="EMBL" id="EEH49859.2"/>
    </source>
</evidence>
<proteinExistence type="predicted"/>
<dbReference type="AlphaFoldDB" id="C1GFA2"/>
<protein>
    <submittedName>
        <fullName evidence="1">Uncharacterized protein</fullName>
    </submittedName>
</protein>
<dbReference type="InParanoid" id="C1GFA2"/>
<keyword evidence="2" id="KW-1185">Reference proteome</keyword>
<dbReference type="VEuPathDB" id="FungiDB:PADG_05938"/>
<accession>C1GFA2</accession>
<gene>
    <name evidence="1" type="ORF">PADG_05938</name>
</gene>
<dbReference type="GeneID" id="22584778"/>